<dbReference type="PRINTS" id="PR00725">
    <property type="entry name" value="DADACBPTASE1"/>
</dbReference>
<gene>
    <name evidence="13" type="ORF">J1C48_12810</name>
</gene>
<feature type="active site" evidence="7">
    <location>
        <position position="176"/>
    </location>
</feature>
<keyword evidence="14" id="KW-1185">Reference proteome</keyword>
<evidence type="ECO:0000313" key="14">
    <source>
        <dbReference type="Proteomes" id="UP000664122"/>
    </source>
</evidence>
<proteinExistence type="inferred from homology"/>
<sequence>MALVELPGLQLRIKAVGAALGIALASALPAGAAAPVGKDVPVPAPKPEALSAQQPSKPADAAGKSDAPAATDGTPAPAASPFEHPSPYPVSSIVVDLATGKVLSHENATVRRYPASTTKLMTAYVALEQLRAGKVGLDSPVIVTNLAAAQAPSKMGYPAGSVIRLDNALHMMLVKSANDIAMAIGQMLAGGSEEDFVAMMDDAAARLGMKDSHFINPNGLPGDGQYVSAKDMALLAMAIRRDFPAFASYFGTPAITNGRALIKNGNKLLGHFDGADGMKTGYICAAGFNLVSSATRKGRTLIAVVLGANGTIARERLSAKLLEEGFKTDPTKINLTVTAMPISAGPALDVSDYICSAKGRSARASDRVAVRNTEKNSDRFFDSPYMIKSTTAPPALKVSLGGAAGNDKVAAGVSIIESYGIPLPTPRPDLEPAPQPTPAIGEGEPAPALSDTPTAAPPAPKTLDAETSPPPAAFSPAAPSPVTATPAANAPPQPDFSPDEEDEDTGPAPAAPVAPHPPMQTPSAPPAPVNAFSEPKKGASIHFPLGVESPLATKGPRLHIGAFHRQNAQSTRPGDGENQSVN</sequence>
<dbReference type="Pfam" id="PF00768">
    <property type="entry name" value="Peptidase_S11"/>
    <property type="match status" value="1"/>
</dbReference>
<feature type="compositionally biased region" description="Low complexity" evidence="10">
    <location>
        <begin position="474"/>
        <end position="488"/>
    </location>
</feature>
<feature type="region of interest" description="Disordered" evidence="10">
    <location>
        <begin position="423"/>
        <end position="582"/>
    </location>
</feature>
<keyword evidence="2 11" id="KW-0732">Signal</keyword>
<dbReference type="RefSeq" id="WP_207258232.1">
    <property type="nucleotide sequence ID" value="NZ_JAFMPP010000010.1"/>
</dbReference>
<feature type="compositionally biased region" description="Pro residues" evidence="10">
    <location>
        <begin position="423"/>
        <end position="437"/>
    </location>
</feature>
<organism evidence="13 14">
    <name type="scientific">Jiella flava</name>
    <dbReference type="NCBI Taxonomy" id="2816857"/>
    <lineage>
        <taxon>Bacteria</taxon>
        <taxon>Pseudomonadati</taxon>
        <taxon>Pseudomonadota</taxon>
        <taxon>Alphaproteobacteria</taxon>
        <taxon>Hyphomicrobiales</taxon>
        <taxon>Aurantimonadaceae</taxon>
        <taxon>Jiella</taxon>
    </lineage>
</organism>
<comment type="similarity">
    <text evidence="1 9">Belongs to the peptidase S11 family.</text>
</comment>
<evidence type="ECO:0000256" key="7">
    <source>
        <dbReference type="PIRSR" id="PIRSR618044-1"/>
    </source>
</evidence>
<dbReference type="PANTHER" id="PTHR21581:SF6">
    <property type="entry name" value="TRAFFICKING PROTEIN PARTICLE COMPLEX SUBUNIT 12"/>
    <property type="match status" value="1"/>
</dbReference>
<feature type="compositionally biased region" description="Low complexity" evidence="10">
    <location>
        <begin position="445"/>
        <end position="454"/>
    </location>
</feature>
<evidence type="ECO:0000256" key="1">
    <source>
        <dbReference type="ARBA" id="ARBA00007164"/>
    </source>
</evidence>
<evidence type="ECO:0000313" key="13">
    <source>
        <dbReference type="EMBL" id="MBO0663462.1"/>
    </source>
</evidence>
<evidence type="ECO:0000256" key="5">
    <source>
        <dbReference type="ARBA" id="ARBA00022984"/>
    </source>
</evidence>
<keyword evidence="4" id="KW-0133">Cell shape</keyword>
<dbReference type="GO" id="GO:0009252">
    <property type="term" value="P:peptidoglycan biosynthetic process"/>
    <property type="evidence" value="ECO:0007669"/>
    <property type="project" value="UniProtKB-KW"/>
</dbReference>
<evidence type="ECO:0000256" key="6">
    <source>
        <dbReference type="ARBA" id="ARBA00023316"/>
    </source>
</evidence>
<evidence type="ECO:0000256" key="4">
    <source>
        <dbReference type="ARBA" id="ARBA00022960"/>
    </source>
</evidence>
<feature type="compositionally biased region" description="Pro residues" evidence="10">
    <location>
        <begin position="509"/>
        <end position="528"/>
    </location>
</feature>
<evidence type="ECO:0000256" key="3">
    <source>
        <dbReference type="ARBA" id="ARBA00022801"/>
    </source>
</evidence>
<dbReference type="SUPFAM" id="SSF56601">
    <property type="entry name" value="beta-lactamase/transpeptidase-like"/>
    <property type="match status" value="1"/>
</dbReference>
<evidence type="ECO:0000256" key="10">
    <source>
        <dbReference type="SAM" id="MobiDB-lite"/>
    </source>
</evidence>
<feature type="signal peptide" evidence="11">
    <location>
        <begin position="1"/>
        <end position="32"/>
    </location>
</feature>
<dbReference type="PANTHER" id="PTHR21581">
    <property type="entry name" value="D-ALANYL-D-ALANINE CARBOXYPEPTIDASE"/>
    <property type="match status" value="1"/>
</dbReference>
<keyword evidence="13" id="KW-0121">Carboxypeptidase</keyword>
<evidence type="ECO:0000256" key="2">
    <source>
        <dbReference type="ARBA" id="ARBA00022729"/>
    </source>
</evidence>
<evidence type="ECO:0000259" key="12">
    <source>
        <dbReference type="Pfam" id="PF00768"/>
    </source>
</evidence>
<protein>
    <submittedName>
        <fullName evidence="13">D-alanyl-D-alanine carboxypeptidase</fullName>
    </submittedName>
</protein>
<feature type="domain" description="Peptidase S11 D-alanyl-D-alanine carboxypeptidase A N-terminal" evidence="12">
    <location>
        <begin position="91"/>
        <end position="309"/>
    </location>
</feature>
<dbReference type="InterPro" id="IPR001967">
    <property type="entry name" value="Peptidase_S11_N"/>
</dbReference>
<dbReference type="GO" id="GO:0009002">
    <property type="term" value="F:serine-type D-Ala-D-Ala carboxypeptidase activity"/>
    <property type="evidence" value="ECO:0007669"/>
    <property type="project" value="InterPro"/>
</dbReference>
<dbReference type="Proteomes" id="UP000664122">
    <property type="component" value="Unassembled WGS sequence"/>
</dbReference>
<dbReference type="GO" id="GO:0008360">
    <property type="term" value="P:regulation of cell shape"/>
    <property type="evidence" value="ECO:0007669"/>
    <property type="project" value="UniProtKB-KW"/>
</dbReference>
<name>A0A939FXT9_9HYPH</name>
<feature type="active site" description="Proton acceptor" evidence="7">
    <location>
        <position position="119"/>
    </location>
</feature>
<feature type="compositionally biased region" description="Polar residues" evidence="10">
    <location>
        <begin position="566"/>
        <end position="582"/>
    </location>
</feature>
<dbReference type="AlphaFoldDB" id="A0A939FXT9"/>
<keyword evidence="3" id="KW-0378">Hydrolase</keyword>
<comment type="caution">
    <text evidence="13">The sequence shown here is derived from an EMBL/GenBank/DDBJ whole genome shotgun (WGS) entry which is preliminary data.</text>
</comment>
<evidence type="ECO:0000256" key="11">
    <source>
        <dbReference type="SAM" id="SignalP"/>
    </source>
</evidence>
<dbReference type="EMBL" id="JAFMPP010000010">
    <property type="protein sequence ID" value="MBO0663462.1"/>
    <property type="molecule type" value="Genomic_DNA"/>
</dbReference>
<feature type="compositionally biased region" description="Low complexity" evidence="10">
    <location>
        <begin position="56"/>
        <end position="81"/>
    </location>
</feature>
<keyword evidence="6" id="KW-0961">Cell wall biogenesis/degradation</keyword>
<feature type="chain" id="PRO_5037831245" evidence="11">
    <location>
        <begin position="33"/>
        <end position="582"/>
    </location>
</feature>
<evidence type="ECO:0000256" key="9">
    <source>
        <dbReference type="RuleBase" id="RU004016"/>
    </source>
</evidence>
<accession>A0A939FXT9</accession>
<keyword evidence="5" id="KW-0573">Peptidoglycan synthesis</keyword>
<dbReference type="GO" id="GO:0071555">
    <property type="term" value="P:cell wall organization"/>
    <property type="evidence" value="ECO:0007669"/>
    <property type="project" value="UniProtKB-KW"/>
</dbReference>
<feature type="active site" description="Acyl-ester intermediate" evidence="7">
    <location>
        <position position="116"/>
    </location>
</feature>
<reference evidence="13" key="1">
    <citation type="submission" date="2021-03" db="EMBL/GenBank/DDBJ databases">
        <title>Whole genome sequence of Jiella sp. CQZ9-1.</title>
        <authorList>
            <person name="Tuo L."/>
        </authorList>
    </citation>
    <scope>NUCLEOTIDE SEQUENCE</scope>
    <source>
        <strain evidence="13">CQZ9-1</strain>
    </source>
</reference>
<dbReference type="InterPro" id="IPR012338">
    <property type="entry name" value="Beta-lactam/transpept-like"/>
</dbReference>
<dbReference type="GO" id="GO:0006508">
    <property type="term" value="P:proteolysis"/>
    <property type="evidence" value="ECO:0007669"/>
    <property type="project" value="InterPro"/>
</dbReference>
<feature type="region of interest" description="Disordered" evidence="10">
    <location>
        <begin position="39"/>
        <end position="84"/>
    </location>
</feature>
<dbReference type="Gene3D" id="3.40.710.10">
    <property type="entry name" value="DD-peptidase/beta-lactamase superfamily"/>
    <property type="match status" value="1"/>
</dbReference>
<feature type="binding site" evidence="8">
    <location>
        <position position="279"/>
    </location>
    <ligand>
        <name>substrate</name>
    </ligand>
</feature>
<evidence type="ECO:0000256" key="8">
    <source>
        <dbReference type="PIRSR" id="PIRSR618044-2"/>
    </source>
</evidence>
<keyword evidence="13" id="KW-0645">Protease</keyword>
<dbReference type="InterPro" id="IPR018044">
    <property type="entry name" value="Peptidase_S11"/>
</dbReference>